<evidence type="ECO:0000256" key="1">
    <source>
        <dbReference type="SAM" id="SignalP"/>
    </source>
</evidence>
<protein>
    <recommendedName>
        <fullName evidence="3">Xylosidase/arabinosidase</fullName>
    </recommendedName>
</protein>
<dbReference type="CDD" id="cd11576">
    <property type="entry name" value="GH99_GH71_like_2"/>
    <property type="match status" value="1"/>
</dbReference>
<sequence length="415" mass="47568">MRIIRIIALTLTVFSSQSIADGLTGKVMCGYQGWFRAPGDNSGYGWRHYSTTEKFKPGHCTIDLWPDVSELPESEQYPTEFRHADGSVAKVYSPVNAATVDVHFKWMSDYGIDGVFLQRFVVSTRDPKFRKTLDQVLLNCRKAAVKHNRQWTLTYDLSGLKPGEINLLIEDWKRLKKDHKVGSLTHDTSYLMHRGKPLITLWGLGFSDRPFDFQAWQTLIDFFKNDPEFGGCSIMVGVPSYWRTLNRDAVNDPRLHKLLKQVDVISPWTVGRYGTPDQAEQFIRKTTTADLAWCKTENIDYLPVAFPGFSWQNLQRTRDKKAKFDAIPRQEGAFLWSQCWSYKQAGAASLFVAMFDELDEGTAIFKYSNNPPVGASRFLAEKNLPNDHYLWLTGKARELFQNNPKTLSAELPERK</sequence>
<dbReference type="AlphaFoldDB" id="A0AAT9FLQ5"/>
<dbReference type="EMBL" id="AP026866">
    <property type="protein sequence ID" value="BDS06856.1"/>
    <property type="molecule type" value="Genomic_DNA"/>
</dbReference>
<dbReference type="Gene3D" id="3.20.20.80">
    <property type="entry name" value="Glycosidases"/>
    <property type="match status" value="1"/>
</dbReference>
<accession>A0AAT9FLQ5</accession>
<keyword evidence="1" id="KW-0732">Signal</keyword>
<evidence type="ECO:0008006" key="3">
    <source>
        <dbReference type="Google" id="ProtNLM"/>
    </source>
</evidence>
<evidence type="ECO:0000313" key="2">
    <source>
        <dbReference type="EMBL" id="BDS06856.1"/>
    </source>
</evidence>
<dbReference type="KEGG" id="osu:NT6N_18960"/>
<organism evidence="2">
    <name type="scientific">Oceaniferula spumae</name>
    <dbReference type="NCBI Taxonomy" id="2979115"/>
    <lineage>
        <taxon>Bacteria</taxon>
        <taxon>Pseudomonadati</taxon>
        <taxon>Verrucomicrobiota</taxon>
        <taxon>Verrucomicrobiia</taxon>
        <taxon>Verrucomicrobiales</taxon>
        <taxon>Verrucomicrobiaceae</taxon>
        <taxon>Oceaniferula</taxon>
    </lineage>
</organism>
<feature type="signal peptide" evidence="1">
    <location>
        <begin position="1"/>
        <end position="20"/>
    </location>
</feature>
<proteinExistence type="predicted"/>
<feature type="chain" id="PRO_5043860141" description="Xylosidase/arabinosidase" evidence="1">
    <location>
        <begin position="21"/>
        <end position="415"/>
    </location>
</feature>
<gene>
    <name evidence="2" type="ORF">NT6N_18960</name>
</gene>
<reference evidence="2" key="1">
    <citation type="submission" date="2024-07" db="EMBL/GenBank/DDBJ databases">
        <title>Complete genome sequence of Verrucomicrobiaceae bacterium NT6N.</title>
        <authorList>
            <person name="Huang C."/>
            <person name="Takami H."/>
            <person name="Hamasaki K."/>
        </authorList>
    </citation>
    <scope>NUCLEOTIDE SEQUENCE</scope>
    <source>
        <strain evidence="2">NT6N</strain>
    </source>
</reference>
<name>A0AAT9FLQ5_9BACT</name>